<dbReference type="CDD" id="cd13553">
    <property type="entry name" value="PBP2_NrtA_CpmA_like"/>
    <property type="match status" value="1"/>
</dbReference>
<gene>
    <name evidence="6" type="ORF">VSX56_04545</name>
</gene>
<keyword evidence="4" id="KW-0997">Cell inner membrane</keyword>
<evidence type="ECO:0000313" key="6">
    <source>
        <dbReference type="EMBL" id="MER5171038.1"/>
    </source>
</evidence>
<reference evidence="6 7" key="1">
    <citation type="submission" date="2024-01" db="EMBL/GenBank/DDBJ databases">
        <authorList>
            <person name="Deng Y."/>
            <person name="Su J."/>
        </authorList>
    </citation>
    <scope>NUCLEOTIDE SEQUENCE [LARGE SCALE GENOMIC DNA]</scope>
    <source>
        <strain evidence="6 7">CPCC 100088</strain>
    </source>
</reference>
<reference evidence="6 7" key="2">
    <citation type="submission" date="2024-06" db="EMBL/GenBank/DDBJ databases">
        <title>Thioclava kandeliae sp. nov. from a rhizosphere soil sample of Kandelia candel in a mangrove.</title>
        <authorList>
            <person name="Mu T."/>
        </authorList>
    </citation>
    <scope>NUCLEOTIDE SEQUENCE [LARGE SCALE GENOMIC DNA]</scope>
    <source>
        <strain evidence="6 7">CPCC 100088</strain>
    </source>
</reference>
<keyword evidence="7" id="KW-1185">Reference proteome</keyword>
<dbReference type="InterPro" id="IPR044527">
    <property type="entry name" value="NrtA/CpmA_ABC-bd_dom"/>
</dbReference>
<dbReference type="Pfam" id="PF13379">
    <property type="entry name" value="NMT1_2"/>
    <property type="match status" value="1"/>
</dbReference>
<dbReference type="EMBL" id="JAYWLC010000002">
    <property type="protein sequence ID" value="MER5171038.1"/>
    <property type="molecule type" value="Genomic_DNA"/>
</dbReference>
<evidence type="ECO:0000256" key="5">
    <source>
        <dbReference type="ARBA" id="ARBA00023136"/>
    </source>
</evidence>
<dbReference type="SUPFAM" id="SSF53850">
    <property type="entry name" value="Periplasmic binding protein-like II"/>
    <property type="match status" value="1"/>
</dbReference>
<evidence type="ECO:0000256" key="2">
    <source>
        <dbReference type="ARBA" id="ARBA00022448"/>
    </source>
</evidence>
<evidence type="ECO:0000256" key="3">
    <source>
        <dbReference type="ARBA" id="ARBA00022475"/>
    </source>
</evidence>
<comment type="caution">
    <text evidence="6">The sequence shown here is derived from an EMBL/GenBank/DDBJ whole genome shotgun (WGS) entry which is preliminary data.</text>
</comment>
<accession>A0ABV1SDP6</accession>
<keyword evidence="5" id="KW-0472">Membrane</keyword>
<name>A0ABV1SDP6_9RHOB</name>
<dbReference type="Gene3D" id="3.40.190.10">
    <property type="entry name" value="Periplasmic binding protein-like II"/>
    <property type="match status" value="2"/>
</dbReference>
<evidence type="ECO:0000313" key="7">
    <source>
        <dbReference type="Proteomes" id="UP001438953"/>
    </source>
</evidence>
<dbReference type="Proteomes" id="UP001438953">
    <property type="component" value="Unassembled WGS sequence"/>
</dbReference>
<evidence type="ECO:0000256" key="4">
    <source>
        <dbReference type="ARBA" id="ARBA00022519"/>
    </source>
</evidence>
<comment type="subcellular location">
    <subcellularLocation>
        <location evidence="1">Endomembrane system</location>
    </subcellularLocation>
</comment>
<evidence type="ECO:0000256" key="1">
    <source>
        <dbReference type="ARBA" id="ARBA00004308"/>
    </source>
</evidence>
<keyword evidence="3" id="KW-1003">Cell membrane</keyword>
<sequence length="388" mass="41857">MIQTIKAGFLPLTDAAPLIVAREMGFAAEEGLDLDLVKLPSWSVMRDYLMLGLIDTAHLLSPVPVAKALGLSGPEGRIEAIAAMNTGGNVIGVSNVIAEQMRAGGHGFDFRDARMAGEALLALGKPLRVGVPFPFSMHAELLYYWLESCGLSDPAMLAVNTVPPPLMADALAAGEIDAFCVGEPWGSLSVENGVGTLLLPTSAIRRSAIEKVLAVRGGWADDNPELSGKLLRALWRAGTWLDRPRKRATAAEIMARPDYLDLPVNLIERGLNGSFFISGGGEIRQDPHFLTFQEGAVGFPWRSQAGWIAMRIARRLGLDEAEAIRTGKACFRTDIYRRHLRDLGADLPGASEKLEGAISQPTAVPSERGRVILSPDHFFDGQVFDPEP</sequence>
<dbReference type="RefSeq" id="WP_350935146.1">
    <property type="nucleotide sequence ID" value="NZ_JAYWLC010000002.1"/>
</dbReference>
<organism evidence="6 7">
    <name type="scientific">Thioclava kandeliae</name>
    <dbReference type="NCBI Taxonomy" id="3070818"/>
    <lineage>
        <taxon>Bacteria</taxon>
        <taxon>Pseudomonadati</taxon>
        <taxon>Pseudomonadota</taxon>
        <taxon>Alphaproteobacteria</taxon>
        <taxon>Rhodobacterales</taxon>
        <taxon>Paracoccaceae</taxon>
        <taxon>Thioclava</taxon>
    </lineage>
</organism>
<proteinExistence type="predicted"/>
<dbReference type="PANTHER" id="PTHR30024:SF43">
    <property type="entry name" value="BLL4572 PROTEIN"/>
    <property type="match status" value="1"/>
</dbReference>
<keyword evidence="2" id="KW-0813">Transport</keyword>
<dbReference type="PANTHER" id="PTHR30024">
    <property type="entry name" value="ALIPHATIC SULFONATES-BINDING PROTEIN-RELATED"/>
    <property type="match status" value="1"/>
</dbReference>
<protein>
    <submittedName>
        <fullName evidence="6">ABC transporter substrate-binding protein</fullName>
    </submittedName>
</protein>